<proteinExistence type="predicted"/>
<keyword evidence="2" id="KW-0812">Transmembrane</keyword>
<keyword evidence="2" id="KW-0472">Membrane</keyword>
<reference evidence="3" key="1">
    <citation type="submission" date="2023-03" db="EMBL/GenBank/DDBJ databases">
        <title>Massive genome expansion in bonnet fungi (Mycena s.s.) driven by repeated elements and novel gene families across ecological guilds.</title>
        <authorList>
            <consortium name="Lawrence Berkeley National Laboratory"/>
            <person name="Harder C.B."/>
            <person name="Miyauchi S."/>
            <person name="Viragh M."/>
            <person name="Kuo A."/>
            <person name="Thoen E."/>
            <person name="Andreopoulos B."/>
            <person name="Lu D."/>
            <person name="Skrede I."/>
            <person name="Drula E."/>
            <person name="Henrissat B."/>
            <person name="Morin E."/>
            <person name="Kohler A."/>
            <person name="Barry K."/>
            <person name="LaButti K."/>
            <person name="Morin E."/>
            <person name="Salamov A."/>
            <person name="Lipzen A."/>
            <person name="Mereny Z."/>
            <person name="Hegedus B."/>
            <person name="Baldrian P."/>
            <person name="Stursova M."/>
            <person name="Weitz H."/>
            <person name="Taylor A."/>
            <person name="Grigoriev I.V."/>
            <person name="Nagy L.G."/>
            <person name="Martin F."/>
            <person name="Kauserud H."/>
        </authorList>
    </citation>
    <scope>NUCLEOTIDE SEQUENCE</scope>
    <source>
        <strain evidence="3">CBHHK188m</strain>
    </source>
</reference>
<evidence type="ECO:0000256" key="2">
    <source>
        <dbReference type="SAM" id="Phobius"/>
    </source>
</evidence>
<name>A0AAD7MKJ2_9AGAR</name>
<dbReference type="AlphaFoldDB" id="A0AAD7MKJ2"/>
<protein>
    <submittedName>
        <fullName evidence="3">Uncharacterized protein</fullName>
    </submittedName>
</protein>
<keyword evidence="2" id="KW-1133">Transmembrane helix</keyword>
<evidence type="ECO:0000313" key="4">
    <source>
        <dbReference type="Proteomes" id="UP001215280"/>
    </source>
</evidence>
<accession>A0AAD7MKJ2</accession>
<evidence type="ECO:0000313" key="3">
    <source>
        <dbReference type="EMBL" id="KAJ7721827.1"/>
    </source>
</evidence>
<dbReference type="Proteomes" id="UP001215280">
    <property type="component" value="Unassembled WGS sequence"/>
</dbReference>
<keyword evidence="4" id="KW-1185">Reference proteome</keyword>
<feature type="transmembrane region" description="Helical" evidence="2">
    <location>
        <begin position="265"/>
        <end position="285"/>
    </location>
</feature>
<gene>
    <name evidence="3" type="ORF">DFH07DRAFT_784001</name>
</gene>
<feature type="region of interest" description="Disordered" evidence="1">
    <location>
        <begin position="105"/>
        <end position="126"/>
    </location>
</feature>
<dbReference type="EMBL" id="JARJLG010000264">
    <property type="protein sequence ID" value="KAJ7721827.1"/>
    <property type="molecule type" value="Genomic_DNA"/>
</dbReference>
<organism evidence="3 4">
    <name type="scientific">Mycena maculata</name>
    <dbReference type="NCBI Taxonomy" id="230809"/>
    <lineage>
        <taxon>Eukaryota</taxon>
        <taxon>Fungi</taxon>
        <taxon>Dikarya</taxon>
        <taxon>Basidiomycota</taxon>
        <taxon>Agaricomycotina</taxon>
        <taxon>Agaricomycetes</taxon>
        <taxon>Agaricomycetidae</taxon>
        <taxon>Agaricales</taxon>
        <taxon>Marasmiineae</taxon>
        <taxon>Mycenaceae</taxon>
        <taxon>Mycena</taxon>
    </lineage>
</organism>
<evidence type="ECO:0000256" key="1">
    <source>
        <dbReference type="SAM" id="MobiDB-lite"/>
    </source>
</evidence>
<comment type="caution">
    <text evidence="3">The sequence shown here is derived from an EMBL/GenBank/DDBJ whole genome shotgun (WGS) entry which is preliminary data.</text>
</comment>
<sequence length="301" mass="32849">MPELIGSGTKNLLSRAIEHGFKLIITRRPLTTLAIIASLQHEGSGPVAGMIRELEVIRLNDAAAFAFGFFRSVDTDGIVVPSAPCRPHYSILAETRLGPHGTQLQPFNLGRRSPATQGQDGRMNGDEIRDRTQYGSRSTIVLHVHPAHNVDRIVNWVDLDPSHDGVQIPPTKPPARNCRGAEICNARSLRTPNLALVEWAVDNQQSPVVCLLRKKPSAASVYLWLDLYTVASESGFNLRVMPLDTQLDFVADERMTGTQSDAMTAMHGGFVLMITVATCVVPALAERLMINASCNRVPSAI</sequence>